<reference evidence="2 3" key="1">
    <citation type="submission" date="2020-04" db="EMBL/GenBank/DDBJ databases">
        <title>Novel species.</title>
        <authorList>
            <person name="Teo W.F.A."/>
            <person name="Lipun K."/>
            <person name="Srisuk N."/>
            <person name="Duangmal K."/>
        </authorList>
    </citation>
    <scope>NUCLEOTIDE SEQUENCE [LARGE SCALE GENOMIC DNA]</scope>
    <source>
        <strain evidence="2 3">K13G38</strain>
    </source>
</reference>
<evidence type="ECO:0000313" key="2">
    <source>
        <dbReference type="EMBL" id="NKQ58363.1"/>
    </source>
</evidence>
<gene>
    <name evidence="2" type="ORF">HFP15_36480</name>
</gene>
<organism evidence="2 3">
    <name type="scientific">Amycolatopsis acididurans</name>
    <dbReference type="NCBI Taxonomy" id="2724524"/>
    <lineage>
        <taxon>Bacteria</taxon>
        <taxon>Bacillati</taxon>
        <taxon>Actinomycetota</taxon>
        <taxon>Actinomycetes</taxon>
        <taxon>Pseudonocardiales</taxon>
        <taxon>Pseudonocardiaceae</taxon>
        <taxon>Amycolatopsis</taxon>
    </lineage>
</organism>
<keyword evidence="1" id="KW-0732">Signal</keyword>
<dbReference type="InterPro" id="IPR043504">
    <property type="entry name" value="Peptidase_S1_PA_chymotrypsin"/>
</dbReference>
<evidence type="ECO:0000313" key="3">
    <source>
        <dbReference type="Proteomes" id="UP000715441"/>
    </source>
</evidence>
<proteinExistence type="predicted"/>
<feature type="chain" id="PRO_5047504950" evidence="1">
    <location>
        <begin position="24"/>
        <end position="279"/>
    </location>
</feature>
<dbReference type="Gene3D" id="2.40.10.10">
    <property type="entry name" value="Trypsin-like serine proteases"/>
    <property type="match status" value="2"/>
</dbReference>
<dbReference type="EMBL" id="JAAXLS010000054">
    <property type="protein sequence ID" value="NKQ58363.1"/>
    <property type="molecule type" value="Genomic_DNA"/>
</dbReference>
<feature type="signal peptide" evidence="1">
    <location>
        <begin position="1"/>
        <end position="23"/>
    </location>
</feature>
<dbReference type="InterPro" id="IPR009003">
    <property type="entry name" value="Peptidase_S1_PA"/>
</dbReference>
<dbReference type="SUPFAM" id="SSF50494">
    <property type="entry name" value="Trypsin-like serine proteases"/>
    <property type="match status" value="1"/>
</dbReference>
<evidence type="ECO:0000256" key="1">
    <source>
        <dbReference type="SAM" id="SignalP"/>
    </source>
</evidence>
<name>A0ABX1JEY7_9PSEU</name>
<keyword evidence="3" id="KW-1185">Reference proteome</keyword>
<dbReference type="RefSeq" id="WP_168522116.1">
    <property type="nucleotide sequence ID" value="NZ_JAAXLS010000054.1"/>
</dbReference>
<protein>
    <submittedName>
        <fullName evidence="2">Trypsin-like peptidase domain-containing protein</fullName>
    </submittedName>
</protein>
<dbReference type="Proteomes" id="UP000715441">
    <property type="component" value="Unassembled WGS sequence"/>
</dbReference>
<accession>A0ABX1JEY7</accession>
<comment type="caution">
    <text evidence="2">The sequence shown here is derived from an EMBL/GenBank/DDBJ whole genome shotgun (WGS) entry which is preliminary data.</text>
</comment>
<sequence length="279" mass="29649">MLRRLLTVLVTAALGIGITPAFADPGSGYTGIVKLDNCSGSLVRLPGSHDNDPGLVLTNGHCESEGMPGPGQVIVNQPSRREMTLLGADGRDLGTLRSTKIVYGTMTNTDVTLYQLDSSYRQIADDLGGHALTLAASPADVGTPIDVVSGYFKRTWSCRIERVVYSVHEADWVWKDSIRYTPSCDTIHGTSGSPVIDTGTGEVVGVNNTGNDDGKSCTMNNPCEVDENGNVTVLRGRSYGQQTYRLPACLTRDGEAALDQPGCMLPKPQGITLPIPIPA</sequence>
<dbReference type="Pfam" id="PF13365">
    <property type="entry name" value="Trypsin_2"/>
    <property type="match status" value="1"/>
</dbReference>